<sequence length="190" mass="21397">MIAISFRKHLVEQLNYVIKAITWLGTLFFTAFAIYVNWYAFFLFKPYVIFCACALPWTGYLIAFSVAFLARQRHRERITIAIETGVQNLAISAILIITAFPEPERDVALVMTFAIVLVTDKPLVLLFCLGWLREKCAAKRNVVRQSASVLPITSITVNGDDLKFIDDDGSPFKIVENSKQSGEVKSKGKV</sequence>
<comment type="caution">
    <text evidence="2">The sequence shown here is derived from an EMBL/GenBank/DDBJ whole genome shotgun (WGS) entry which is preliminary data.</text>
</comment>
<dbReference type="EMBL" id="AZBU02000004">
    <property type="protein sequence ID" value="TKR80067.1"/>
    <property type="molecule type" value="Genomic_DNA"/>
</dbReference>
<dbReference type="InterPro" id="IPR038770">
    <property type="entry name" value="Na+/solute_symporter_sf"/>
</dbReference>
<dbReference type="PANTHER" id="PTHR10361">
    <property type="entry name" value="SODIUM-BILE ACID COTRANSPORTER"/>
    <property type="match status" value="1"/>
</dbReference>
<protein>
    <submittedName>
        <fullName evidence="2">Uncharacterized protein</fullName>
    </submittedName>
</protein>
<evidence type="ECO:0000313" key="2">
    <source>
        <dbReference type="EMBL" id="TKR80067.1"/>
    </source>
</evidence>
<feature type="transmembrane region" description="Helical" evidence="1">
    <location>
        <begin position="47"/>
        <end position="68"/>
    </location>
</feature>
<reference evidence="2 3" key="1">
    <citation type="journal article" date="2015" name="Genome Biol.">
        <title>Comparative genomics of Steinernema reveals deeply conserved gene regulatory networks.</title>
        <authorList>
            <person name="Dillman A.R."/>
            <person name="Macchietto M."/>
            <person name="Porter C.F."/>
            <person name="Rogers A."/>
            <person name="Williams B."/>
            <person name="Antoshechkin I."/>
            <person name="Lee M.M."/>
            <person name="Goodwin Z."/>
            <person name="Lu X."/>
            <person name="Lewis E.E."/>
            <person name="Goodrich-Blair H."/>
            <person name="Stock S.P."/>
            <person name="Adams B.J."/>
            <person name="Sternberg P.W."/>
            <person name="Mortazavi A."/>
        </authorList>
    </citation>
    <scope>NUCLEOTIDE SEQUENCE [LARGE SCALE GENOMIC DNA]</scope>
    <source>
        <strain evidence="2 3">ALL</strain>
    </source>
</reference>
<dbReference type="AlphaFoldDB" id="A0A4U5NB29"/>
<dbReference type="PANTHER" id="PTHR10361:SF28">
    <property type="entry name" value="P3 PROTEIN-RELATED"/>
    <property type="match status" value="1"/>
</dbReference>
<dbReference type="OrthoDB" id="203097at2759"/>
<gene>
    <name evidence="2" type="ORF">L596_014198</name>
</gene>
<accession>A0A4U5NB29</accession>
<name>A0A4U5NB29_STECR</name>
<dbReference type="Proteomes" id="UP000298663">
    <property type="component" value="Unassembled WGS sequence"/>
</dbReference>
<proteinExistence type="predicted"/>
<dbReference type="Gene3D" id="1.20.1530.20">
    <property type="match status" value="1"/>
</dbReference>
<organism evidence="2 3">
    <name type="scientific">Steinernema carpocapsae</name>
    <name type="common">Entomopathogenic nematode</name>
    <dbReference type="NCBI Taxonomy" id="34508"/>
    <lineage>
        <taxon>Eukaryota</taxon>
        <taxon>Metazoa</taxon>
        <taxon>Ecdysozoa</taxon>
        <taxon>Nematoda</taxon>
        <taxon>Chromadorea</taxon>
        <taxon>Rhabditida</taxon>
        <taxon>Tylenchina</taxon>
        <taxon>Panagrolaimomorpha</taxon>
        <taxon>Strongyloidoidea</taxon>
        <taxon>Steinernematidae</taxon>
        <taxon>Steinernema</taxon>
    </lineage>
</organism>
<keyword evidence="3" id="KW-1185">Reference proteome</keyword>
<feature type="transmembrane region" description="Helical" evidence="1">
    <location>
        <begin position="21"/>
        <end position="41"/>
    </location>
</feature>
<keyword evidence="1" id="KW-0812">Transmembrane</keyword>
<keyword evidence="1" id="KW-0472">Membrane</keyword>
<feature type="transmembrane region" description="Helical" evidence="1">
    <location>
        <begin position="80"/>
        <end position="101"/>
    </location>
</feature>
<dbReference type="InterPro" id="IPR004710">
    <property type="entry name" value="Bilac:Na_transpt"/>
</dbReference>
<reference evidence="2 3" key="2">
    <citation type="journal article" date="2019" name="G3 (Bethesda)">
        <title>Hybrid Assembly of the Genome of the Entomopathogenic Nematode Steinernema carpocapsae Identifies the X-Chromosome.</title>
        <authorList>
            <person name="Serra L."/>
            <person name="Macchietto M."/>
            <person name="Macias-Munoz A."/>
            <person name="McGill C.J."/>
            <person name="Rodriguez I.M."/>
            <person name="Rodriguez B."/>
            <person name="Murad R."/>
            <person name="Mortazavi A."/>
        </authorList>
    </citation>
    <scope>NUCLEOTIDE SEQUENCE [LARGE SCALE GENOMIC DNA]</scope>
    <source>
        <strain evidence="2 3">ALL</strain>
    </source>
</reference>
<evidence type="ECO:0000256" key="1">
    <source>
        <dbReference type="SAM" id="Phobius"/>
    </source>
</evidence>
<feature type="transmembrane region" description="Helical" evidence="1">
    <location>
        <begin position="107"/>
        <end position="132"/>
    </location>
</feature>
<keyword evidence="1" id="KW-1133">Transmembrane helix</keyword>
<evidence type="ECO:0000313" key="3">
    <source>
        <dbReference type="Proteomes" id="UP000298663"/>
    </source>
</evidence>